<dbReference type="PANTHER" id="PTHR31384:SF1">
    <property type="entry name" value="AUXIN RESPONSE FACTOR 9"/>
    <property type="match status" value="1"/>
</dbReference>
<feature type="domain" description="PB1" evidence="12">
    <location>
        <begin position="597"/>
        <end position="689"/>
    </location>
</feature>
<dbReference type="Gene3D" id="2.30.30.1040">
    <property type="match status" value="1"/>
</dbReference>
<evidence type="ECO:0000259" key="12">
    <source>
        <dbReference type="PROSITE" id="PS51745"/>
    </source>
</evidence>
<evidence type="ECO:0000256" key="1">
    <source>
        <dbReference type="ARBA" id="ARBA00003182"/>
    </source>
</evidence>
<feature type="domain" description="TF-B3" evidence="11">
    <location>
        <begin position="138"/>
        <end position="240"/>
    </location>
</feature>
<reference evidence="13" key="1">
    <citation type="journal article" date="2019" name="Nat. Commun.">
        <title>Genome-wide association mapping of date palm fruit traits.</title>
        <authorList>
            <person name="Hazzouri K.M."/>
            <person name="Gros-Balthazard M."/>
            <person name="Flowers J.M."/>
            <person name="Copetti D."/>
            <person name="Lemansour A."/>
            <person name="Lebrun M."/>
            <person name="Masmoudi K."/>
            <person name="Ferrand S."/>
            <person name="Dhar M.I."/>
            <person name="Fresquez Z.A."/>
            <person name="Rosas U."/>
            <person name="Zhang J."/>
            <person name="Talag J."/>
            <person name="Lee S."/>
            <person name="Kudrna D."/>
            <person name="Powell R.F."/>
            <person name="Leitch I.J."/>
            <person name="Krueger R.R."/>
            <person name="Wing R.A."/>
            <person name="Amiri K.M.A."/>
            <person name="Purugganan M.D."/>
        </authorList>
    </citation>
    <scope>NUCLEOTIDE SEQUENCE [LARGE SCALE GENOMIC DNA]</scope>
    <source>
        <strain evidence="13">cv. Khalas</strain>
    </source>
</reference>
<feature type="compositionally biased region" description="Basic and acidic residues" evidence="10">
    <location>
        <begin position="710"/>
        <end position="721"/>
    </location>
</feature>
<comment type="function">
    <text evidence="1 9">Auxin response factors (ARFs) are transcriptional factors that bind specifically to the DNA sequence 5'-TGTCTC-3' found in the auxin-responsive promoter elements (AuxREs).</text>
</comment>
<dbReference type="InterPro" id="IPR053793">
    <property type="entry name" value="PB1-like"/>
</dbReference>
<dbReference type="SUPFAM" id="SSF101936">
    <property type="entry name" value="DNA-binding pseudobarrel domain"/>
    <property type="match status" value="1"/>
</dbReference>
<comment type="similarity">
    <text evidence="3 9">Belongs to the ARF family.</text>
</comment>
<keyword evidence="8 9" id="KW-0927">Auxin signaling pathway</keyword>
<dbReference type="InterPro" id="IPR033389">
    <property type="entry name" value="AUX/IAA_dom"/>
</dbReference>
<feature type="region of interest" description="Disordered" evidence="10">
    <location>
        <begin position="421"/>
        <end position="440"/>
    </location>
</feature>
<feature type="region of interest" description="Disordered" evidence="10">
    <location>
        <begin position="681"/>
        <end position="721"/>
    </location>
</feature>
<organism evidence="13 15">
    <name type="scientific">Phoenix dactylifera</name>
    <name type="common">Date palm</name>
    <dbReference type="NCBI Taxonomy" id="42345"/>
    <lineage>
        <taxon>Eukaryota</taxon>
        <taxon>Viridiplantae</taxon>
        <taxon>Streptophyta</taxon>
        <taxon>Embryophyta</taxon>
        <taxon>Tracheophyta</taxon>
        <taxon>Spermatophyta</taxon>
        <taxon>Magnoliopsida</taxon>
        <taxon>Liliopsida</taxon>
        <taxon>Arecaceae</taxon>
        <taxon>Coryphoideae</taxon>
        <taxon>Phoeniceae</taxon>
        <taxon>Phoenix</taxon>
    </lineage>
</organism>
<keyword evidence="5 9" id="KW-0238">DNA-binding</keyword>
<proteinExistence type="inferred from homology"/>
<dbReference type="GO" id="GO:0006355">
    <property type="term" value="P:regulation of DNA-templated transcription"/>
    <property type="evidence" value="ECO:0007669"/>
    <property type="project" value="InterPro"/>
</dbReference>
<dbReference type="GO" id="GO:0003677">
    <property type="term" value="F:DNA binding"/>
    <property type="evidence" value="ECO:0007669"/>
    <property type="project" value="UniProtKB-KW"/>
</dbReference>
<evidence type="ECO:0000256" key="8">
    <source>
        <dbReference type="ARBA" id="ARBA00023294"/>
    </source>
</evidence>
<comment type="subunit">
    <text evidence="9">Homodimers and heterodimers.</text>
</comment>
<evidence type="ECO:0000256" key="10">
    <source>
        <dbReference type="SAM" id="MobiDB-lite"/>
    </source>
</evidence>
<dbReference type="OrthoDB" id="1050118at2759"/>
<dbReference type="RefSeq" id="XP_038987154.1">
    <property type="nucleotide sequence ID" value="XM_039131226.1"/>
</dbReference>
<dbReference type="GO" id="GO:0009734">
    <property type="term" value="P:auxin-activated signaling pathway"/>
    <property type="evidence" value="ECO:0007669"/>
    <property type="project" value="UniProtKB-KW"/>
</dbReference>
<sequence length="721" mass="80604">MAFESGSPASRPGERPDGGSGEEGLYEELWRACAGPLVEVPLLHERVFYFPQGHMEQRWFCDPLQLVPSTDQESDQQIPLFNLPSKILCRVVNIELRAEPETDEVYAQITLLPEADQSEPTSPDPCLPEPLRPSVHSFCKILTASDTSTHGGFSVLRRHATECLPPLDMSQPTPTRELAAKDLHGFEWRFKHIFRGQPRRHLLTTGWSTYVTCKRLVAGDVFIFMRGENEELHVGVRRLARQQNTIPSSVISSQSMHLGVLATASHAVSTHSLFTVFYKPRISQFIVRVNKYLEAFKNGFAVGMRFKMRFEGEDVPEKRVTGTITGVGDISSQWASSKWRSLKVQWDEASNIQRPERISPWDIEPLTGPMTALSVSQPVFMKNKRSRSSWDLSGFEAYSGFRYTGKTQSLEVGAPDAQTSETQVLLPQRPKESNDSNFLKSHSPHDTILADCWLKDLQSPVKSSSSSMTDVSLKLFEGAKGETKAIDPSWPHLSSCLNEKPSLWLCSNIEKWKKPESSSTCRLFGIDLVNPSSSIERATAGTISLSSATDEDPLQATTATLEDSDRHSGLSKAPKEPIQGLQVFPKEIQNNQNCSTRSRTKVHMQGIAVGRAVDLTYLEGYDDLILELEQMFEIEGELHHRNKWEVVYTDDEGDMMLVGDDPWPEFCKMVKKISIYTSEEVKKMRPRSKFPEAPTSEGEGGGGGAARAAALEEPKIESIQN</sequence>
<dbReference type="Proteomes" id="UP000228380">
    <property type="component" value="Chromosome 11"/>
</dbReference>
<evidence type="ECO:0000313" key="15">
    <source>
        <dbReference type="RefSeq" id="XP_038987155.1"/>
    </source>
</evidence>
<dbReference type="InterPro" id="IPR010525">
    <property type="entry name" value="ARF_dom"/>
</dbReference>
<evidence type="ECO:0000313" key="13">
    <source>
        <dbReference type="Proteomes" id="UP000228380"/>
    </source>
</evidence>
<comment type="subcellular location">
    <subcellularLocation>
        <location evidence="2 9">Nucleus</location>
    </subcellularLocation>
</comment>
<dbReference type="Pfam" id="PF06507">
    <property type="entry name" value="ARF_AD"/>
    <property type="match status" value="1"/>
</dbReference>
<feature type="region of interest" description="Disordered" evidence="10">
    <location>
        <begin position="1"/>
        <end position="23"/>
    </location>
</feature>
<dbReference type="InterPro" id="IPR015300">
    <property type="entry name" value="DNA-bd_pseudobarrel_sf"/>
</dbReference>
<evidence type="ECO:0000256" key="9">
    <source>
        <dbReference type="RuleBase" id="RU004561"/>
    </source>
</evidence>
<dbReference type="Pfam" id="PF02362">
    <property type="entry name" value="B3"/>
    <property type="match status" value="1"/>
</dbReference>
<dbReference type="PROSITE" id="PS51745">
    <property type="entry name" value="PB1"/>
    <property type="match status" value="1"/>
</dbReference>
<dbReference type="KEGG" id="pda:103719129"/>
<evidence type="ECO:0000256" key="6">
    <source>
        <dbReference type="ARBA" id="ARBA00023163"/>
    </source>
</evidence>
<keyword evidence="7 9" id="KW-0539">Nucleus</keyword>
<keyword evidence="6 9" id="KW-0804">Transcription</keyword>
<evidence type="ECO:0000256" key="7">
    <source>
        <dbReference type="ARBA" id="ARBA00023242"/>
    </source>
</evidence>
<dbReference type="AlphaFoldDB" id="A0A8B9ALC5"/>
<evidence type="ECO:0000256" key="2">
    <source>
        <dbReference type="ARBA" id="ARBA00004123"/>
    </source>
</evidence>
<dbReference type="PANTHER" id="PTHR31384">
    <property type="entry name" value="AUXIN RESPONSE FACTOR 4-RELATED"/>
    <property type="match status" value="1"/>
</dbReference>
<evidence type="ECO:0000256" key="5">
    <source>
        <dbReference type="ARBA" id="ARBA00023125"/>
    </source>
</evidence>
<dbReference type="Gene3D" id="2.40.330.10">
    <property type="entry name" value="DNA-binding pseudobarrel domain"/>
    <property type="match status" value="1"/>
</dbReference>
<dbReference type="SUPFAM" id="SSF54277">
    <property type="entry name" value="CAD &amp; PB1 domains"/>
    <property type="match status" value="1"/>
</dbReference>
<dbReference type="CDD" id="cd10017">
    <property type="entry name" value="B3_DNA"/>
    <property type="match status" value="1"/>
</dbReference>
<dbReference type="RefSeq" id="XP_038987155.1">
    <property type="nucleotide sequence ID" value="XM_039131227.1"/>
</dbReference>
<evidence type="ECO:0000256" key="4">
    <source>
        <dbReference type="ARBA" id="ARBA00023015"/>
    </source>
</evidence>
<keyword evidence="4 9" id="KW-0805">Transcription regulation</keyword>
<dbReference type="GO" id="GO:0005634">
    <property type="term" value="C:nucleus"/>
    <property type="evidence" value="ECO:0007669"/>
    <property type="project" value="UniProtKB-SubCell"/>
</dbReference>
<name>A0A8B9ALC5_PHODC</name>
<accession>A0A8B9ALC5</accession>
<keyword evidence="13" id="KW-1185">Reference proteome</keyword>
<evidence type="ECO:0000256" key="3">
    <source>
        <dbReference type="ARBA" id="ARBA00007853"/>
    </source>
</evidence>
<reference evidence="14 15" key="2">
    <citation type="submission" date="2025-04" db="UniProtKB">
        <authorList>
            <consortium name="RefSeq"/>
        </authorList>
    </citation>
    <scope>IDENTIFICATION</scope>
    <source>
        <tissue evidence="14 15">Young leaves</tissue>
    </source>
</reference>
<dbReference type="Gene3D" id="3.10.20.90">
    <property type="entry name" value="Phosphatidylinositol 3-kinase Catalytic Subunit, Chain A, domain 1"/>
    <property type="match status" value="1"/>
</dbReference>
<dbReference type="Pfam" id="PF02309">
    <property type="entry name" value="AUX_IAA"/>
    <property type="match status" value="2"/>
</dbReference>
<evidence type="ECO:0000313" key="14">
    <source>
        <dbReference type="RefSeq" id="XP_038987154.1"/>
    </source>
</evidence>
<dbReference type="FunFam" id="3.10.20.90:FF:000047">
    <property type="entry name" value="Auxin response factor"/>
    <property type="match status" value="1"/>
</dbReference>
<dbReference type="FunFam" id="2.40.330.10:FF:000001">
    <property type="entry name" value="Auxin response factor"/>
    <property type="match status" value="1"/>
</dbReference>
<evidence type="ECO:0000259" key="11">
    <source>
        <dbReference type="PROSITE" id="PS50863"/>
    </source>
</evidence>
<dbReference type="GeneID" id="103719129"/>
<protein>
    <recommendedName>
        <fullName evidence="9">Auxin response factor</fullName>
    </recommendedName>
</protein>
<dbReference type="InterPro" id="IPR003340">
    <property type="entry name" value="B3_DNA-bd"/>
</dbReference>
<dbReference type="PROSITE" id="PS50863">
    <property type="entry name" value="B3"/>
    <property type="match status" value="1"/>
</dbReference>
<gene>
    <name evidence="14 15" type="primary">LOC103719129</name>
</gene>
<dbReference type="FunFam" id="2.30.30.1040:FF:000001">
    <property type="entry name" value="Auxin response factor"/>
    <property type="match status" value="1"/>
</dbReference>
<dbReference type="InterPro" id="IPR044835">
    <property type="entry name" value="ARF_plant"/>
</dbReference>
<dbReference type="SMART" id="SM01019">
    <property type="entry name" value="B3"/>
    <property type="match status" value="1"/>
</dbReference>